<feature type="compositionally biased region" description="Basic and acidic residues" evidence="1">
    <location>
        <begin position="42"/>
        <end position="53"/>
    </location>
</feature>
<feature type="compositionally biased region" description="Basic and acidic residues" evidence="1">
    <location>
        <begin position="118"/>
        <end position="139"/>
    </location>
</feature>
<dbReference type="Proteomes" id="UP000887116">
    <property type="component" value="Unassembled WGS sequence"/>
</dbReference>
<accession>A0A8X6KIG4</accession>
<dbReference type="EMBL" id="BMAO01011837">
    <property type="protein sequence ID" value="GFQ77075.1"/>
    <property type="molecule type" value="Genomic_DNA"/>
</dbReference>
<reference evidence="2" key="1">
    <citation type="submission" date="2020-07" db="EMBL/GenBank/DDBJ databases">
        <title>Multicomponent nature underlies the extraordinary mechanical properties of spider dragline silk.</title>
        <authorList>
            <person name="Kono N."/>
            <person name="Nakamura H."/>
            <person name="Mori M."/>
            <person name="Yoshida Y."/>
            <person name="Ohtoshi R."/>
            <person name="Malay A.D."/>
            <person name="Moran D.A.P."/>
            <person name="Tomita M."/>
            <person name="Numata K."/>
            <person name="Arakawa K."/>
        </authorList>
    </citation>
    <scope>NUCLEOTIDE SEQUENCE</scope>
</reference>
<evidence type="ECO:0000313" key="3">
    <source>
        <dbReference type="Proteomes" id="UP000887116"/>
    </source>
</evidence>
<organism evidence="2 3">
    <name type="scientific">Trichonephila clavata</name>
    <name type="common">Joro spider</name>
    <name type="synonym">Nephila clavata</name>
    <dbReference type="NCBI Taxonomy" id="2740835"/>
    <lineage>
        <taxon>Eukaryota</taxon>
        <taxon>Metazoa</taxon>
        <taxon>Ecdysozoa</taxon>
        <taxon>Arthropoda</taxon>
        <taxon>Chelicerata</taxon>
        <taxon>Arachnida</taxon>
        <taxon>Araneae</taxon>
        <taxon>Araneomorphae</taxon>
        <taxon>Entelegynae</taxon>
        <taxon>Araneoidea</taxon>
        <taxon>Nephilidae</taxon>
        <taxon>Trichonephila</taxon>
    </lineage>
</organism>
<evidence type="ECO:0000313" key="2">
    <source>
        <dbReference type="EMBL" id="GFQ77075.1"/>
    </source>
</evidence>
<proteinExistence type="predicted"/>
<sequence>VIHEALLLTISSCNYNYHQSSMRYLEVIGEQRKILLQIRTPADSRREFRDIGKKSKNMSMKSSPPPPPPTTEESEKPLNLTNHRSDTPNINGFGKTEKRWGFHPYRFPRDEDIVFISRTDKRNEDEESPKYSRTDKRNEDEDSPYTPCSPNYPPSSPSLPDLPSLRNTPVPTPAPEAAFPTYNLIKTYFSTNFVQYIPHVTSHINWGTSR</sequence>
<gene>
    <name evidence="2" type="ORF">TNCT_250461</name>
</gene>
<evidence type="ECO:0000256" key="1">
    <source>
        <dbReference type="SAM" id="MobiDB-lite"/>
    </source>
</evidence>
<feature type="non-terminal residue" evidence="2">
    <location>
        <position position="1"/>
    </location>
</feature>
<keyword evidence="3" id="KW-1185">Reference proteome</keyword>
<feature type="region of interest" description="Disordered" evidence="1">
    <location>
        <begin position="42"/>
        <end position="95"/>
    </location>
</feature>
<comment type="caution">
    <text evidence="2">The sequence shown here is derived from an EMBL/GenBank/DDBJ whole genome shotgun (WGS) entry which is preliminary data.</text>
</comment>
<protein>
    <submittedName>
        <fullName evidence="2">Uncharacterized protein</fullName>
    </submittedName>
</protein>
<feature type="compositionally biased region" description="Polar residues" evidence="1">
    <location>
        <begin position="79"/>
        <end position="90"/>
    </location>
</feature>
<feature type="region of interest" description="Disordered" evidence="1">
    <location>
        <begin position="118"/>
        <end position="172"/>
    </location>
</feature>
<dbReference type="AlphaFoldDB" id="A0A8X6KIG4"/>
<name>A0A8X6KIG4_TRICU</name>